<dbReference type="Pfam" id="PF07675">
    <property type="entry name" value="Cleaved_Adhesin"/>
    <property type="match status" value="1"/>
</dbReference>
<dbReference type="InterPro" id="IPR026444">
    <property type="entry name" value="Secre_tail"/>
</dbReference>
<feature type="chain" id="PRO_5021252760" evidence="1">
    <location>
        <begin position="32"/>
        <end position="905"/>
    </location>
</feature>
<dbReference type="Gene3D" id="2.60.120.200">
    <property type="match status" value="1"/>
</dbReference>
<protein>
    <submittedName>
        <fullName evidence="3">T9SS type A sorting domain-containing protein</fullName>
    </submittedName>
</protein>
<dbReference type="EMBL" id="SRKZ01000001">
    <property type="protein sequence ID" value="TGD83347.1"/>
    <property type="molecule type" value="Genomic_DNA"/>
</dbReference>
<dbReference type="CDD" id="cd00063">
    <property type="entry name" value="FN3"/>
    <property type="match status" value="1"/>
</dbReference>
<evidence type="ECO:0000313" key="4">
    <source>
        <dbReference type="Proteomes" id="UP000298284"/>
    </source>
</evidence>
<reference evidence="3 4" key="1">
    <citation type="submission" date="2019-04" db="EMBL/GenBank/DDBJ databases">
        <authorList>
            <person name="Feng G."/>
            <person name="Zhang J."/>
            <person name="Zhu H."/>
        </authorList>
    </citation>
    <scope>NUCLEOTIDE SEQUENCE [LARGE SCALE GENOMIC DNA]</scope>
    <source>
        <strain evidence="3 4">JCM 19491</strain>
    </source>
</reference>
<keyword evidence="1" id="KW-0732">Signal</keyword>
<accession>A0A4Z0MVT6</accession>
<dbReference type="RefSeq" id="WP_135529488.1">
    <property type="nucleotide sequence ID" value="NZ_SRKZ01000001.1"/>
</dbReference>
<dbReference type="InterPro" id="IPR011628">
    <property type="entry name" value="Cleaved_adhesin"/>
</dbReference>
<dbReference type="SUPFAM" id="SSF49265">
    <property type="entry name" value="Fibronectin type III"/>
    <property type="match status" value="1"/>
</dbReference>
<feature type="signal peptide" evidence="1">
    <location>
        <begin position="1"/>
        <end position="31"/>
    </location>
</feature>
<proteinExistence type="predicted"/>
<name>A0A4Z0MVT6_9BACT</name>
<sequence length="905" mass="94770">MKNSYVLRHTASWRRLVLAGLLGLGATAARAQNLNYIPEGASNITTTYTDLGATGTTISTPNTDDANSAAQPIGFTFSYNGQSFTDFVLNTNGFLKLGTTAPAAPFFFSGPQVSTGGPLNNAAETNLLLPFNVDLESATAGTAEYRVATTGAAPNRVCTIQWKNVSDKASGSIGKQLDNFQFQVKLYETTNRVEFVYGSATAGAGPNNFKYVGVGLKGSGTANNQLLTAVKGSAQAWSGTGFMPINYSSTTNAHNIRLSVLPDAGRTYRFNPQQARDASISAVYTLGKLPVPYGAPHVIRAFVRNLGTTALTNVNVTVTVTGANSFTNTKTIGTLGLGIAGTLSFDAFTPTATGTNNVTVTIASDDDNANNTATYTQQITTDTYSYANPSQPASGNSVGLGTNAGILATKFIASTPLTVTSISVRLDDPNSVGKTIYAVVCNNAGTIISRTPDYVVTAADIATSKSFPFSTPVPVATGDFYTGIAQTASTTAHYPIGVQVENPTRSGAYYIIDLAGGQPDDVSGNNLGRLLIDATIGAPPTCPPPSAVTVSNASATTVVVSATGTANATGYTIIYGPRGFDPNGTARTLVTANALPYTLTGLTASTTYDLYIRANCSATDQSALSGPVAFTTLCTPPVIANFPYAENFNTIAPGLTLPCGITVADVNGDNNTWRVPTTVVSPTNTLANAMMYGYNSADATKGGDDWFFTPALALRAGSRYQLSFKYKTDLGQFPTSEKLEVKYGTGTTPAEQTNLLWRNENITNTALVTTTSGTGATQVMPITPGADGTVYIGFHAYSAADQFNLYVDDISINSVVTGLSDALVRAVNVYPNPSAGMFTVEVRGANAKGAMQVEVTNLLGQRVHTATIRDNSENRIDLSTLASGMYTMKVLSGNDYMIRNIVVQK</sequence>
<dbReference type="PROSITE" id="PS50853">
    <property type="entry name" value="FN3"/>
    <property type="match status" value="1"/>
</dbReference>
<comment type="caution">
    <text evidence="3">The sequence shown here is derived from an EMBL/GenBank/DDBJ whole genome shotgun (WGS) entry which is preliminary data.</text>
</comment>
<evidence type="ECO:0000256" key="1">
    <source>
        <dbReference type="SAM" id="SignalP"/>
    </source>
</evidence>
<organism evidence="3 4">
    <name type="scientific">Hymenobacter wooponensis</name>
    <dbReference type="NCBI Taxonomy" id="1525360"/>
    <lineage>
        <taxon>Bacteria</taxon>
        <taxon>Pseudomonadati</taxon>
        <taxon>Bacteroidota</taxon>
        <taxon>Cytophagia</taxon>
        <taxon>Cytophagales</taxon>
        <taxon>Hymenobacteraceae</taxon>
        <taxon>Hymenobacter</taxon>
    </lineage>
</organism>
<keyword evidence="4" id="KW-1185">Reference proteome</keyword>
<dbReference type="Proteomes" id="UP000298284">
    <property type="component" value="Unassembled WGS sequence"/>
</dbReference>
<dbReference type="InterPro" id="IPR036116">
    <property type="entry name" value="FN3_sf"/>
</dbReference>
<dbReference type="NCBIfam" id="TIGR04183">
    <property type="entry name" value="Por_Secre_tail"/>
    <property type="match status" value="1"/>
</dbReference>
<feature type="domain" description="Fibronectin type-III" evidence="2">
    <location>
        <begin position="544"/>
        <end position="638"/>
    </location>
</feature>
<dbReference type="InterPro" id="IPR003961">
    <property type="entry name" value="FN3_dom"/>
</dbReference>
<dbReference type="InterPro" id="IPR013783">
    <property type="entry name" value="Ig-like_fold"/>
</dbReference>
<dbReference type="Pfam" id="PF18962">
    <property type="entry name" value="Por_Secre_tail"/>
    <property type="match status" value="1"/>
</dbReference>
<evidence type="ECO:0000313" key="3">
    <source>
        <dbReference type="EMBL" id="TGD83347.1"/>
    </source>
</evidence>
<dbReference type="OrthoDB" id="617614at2"/>
<dbReference type="Gene3D" id="2.60.40.10">
    <property type="entry name" value="Immunoglobulins"/>
    <property type="match status" value="1"/>
</dbReference>
<dbReference type="AlphaFoldDB" id="A0A4Z0MVT6"/>
<dbReference type="NCBIfam" id="NF038128">
    <property type="entry name" value="choice_anch_J"/>
    <property type="match status" value="1"/>
</dbReference>
<evidence type="ECO:0000259" key="2">
    <source>
        <dbReference type="PROSITE" id="PS50853"/>
    </source>
</evidence>
<dbReference type="Pfam" id="PF00041">
    <property type="entry name" value="fn3"/>
    <property type="match status" value="1"/>
</dbReference>
<gene>
    <name evidence="3" type="ORF">EU557_06075</name>
</gene>